<dbReference type="Pfam" id="PF00502">
    <property type="entry name" value="Phycobilisome"/>
    <property type="match status" value="1"/>
</dbReference>
<keyword evidence="4" id="KW-0089">Bile pigment</keyword>
<gene>
    <name evidence="6" type="ORF">VF08_20510</name>
</gene>
<evidence type="ECO:0000256" key="1">
    <source>
        <dbReference type="ARBA" id="ARBA00004445"/>
    </source>
</evidence>
<accession>A0A9Q6EK64</accession>
<keyword evidence="3" id="KW-0157">Chromophore</keyword>
<dbReference type="GeneID" id="57097832"/>
<dbReference type="EMBL" id="LAHD01000062">
    <property type="protein sequence ID" value="PHK01981.1"/>
    <property type="molecule type" value="Genomic_DNA"/>
</dbReference>
<dbReference type="GO" id="GO:0015979">
    <property type="term" value="P:photosynthesis"/>
    <property type="evidence" value="ECO:0007669"/>
    <property type="project" value="InterPro"/>
</dbReference>
<dbReference type="GO" id="GO:0031676">
    <property type="term" value="C:plasma membrane-derived thylakoid membrane"/>
    <property type="evidence" value="ECO:0007669"/>
    <property type="project" value="UniProtKB-SubCell"/>
</dbReference>
<evidence type="ECO:0000313" key="7">
    <source>
        <dbReference type="Proteomes" id="UP000222310"/>
    </source>
</evidence>
<protein>
    <submittedName>
        <fullName evidence="6">Uncharacterized protein</fullName>
    </submittedName>
</protein>
<dbReference type="SUPFAM" id="SSF46458">
    <property type="entry name" value="Globin-like"/>
    <property type="match status" value="1"/>
</dbReference>
<comment type="caution">
    <text evidence="6">The sequence shown here is derived from an EMBL/GenBank/DDBJ whole genome shotgun (WGS) entry which is preliminary data.</text>
</comment>
<name>A0A9Q6EK64_NOSLI</name>
<dbReference type="AlphaFoldDB" id="A0A9Q6EK64"/>
<organism evidence="6 7">
    <name type="scientific">Nostoc linckia z8</name>
    <dbReference type="NCBI Taxonomy" id="1628746"/>
    <lineage>
        <taxon>Bacteria</taxon>
        <taxon>Bacillati</taxon>
        <taxon>Cyanobacteriota</taxon>
        <taxon>Cyanophyceae</taxon>
        <taxon>Nostocales</taxon>
        <taxon>Nostocaceae</taxon>
        <taxon>Nostoc</taxon>
    </lineage>
</organism>
<sequence>MIRERKPRGVRPTARGYELLQNARANKLDSNGKRFTYKRIAEEATVDVKTVQRFFNSQAVDIASATAIMSVFDLKIFDIIPPHESIIENSIQDSEESKQIFLDQIKAKEEEIKWLREKGTLYELDIKRLEAEKSELEICVQRLDESLKIFKGITIEFEERIKASREGATWLNERRQKALAREAVEYLLLEYSEIKQYGEDLNSSSQLQQFVKDIRKYLYLIHHCLYMGSYNLLHKAMIESRIPFTLQPRAYITAFQFIKNQKISSEMPSIVLKELNFYLDYLIKLIEPLC</sequence>
<dbReference type="InterPro" id="IPR009050">
    <property type="entry name" value="Globin-like_sf"/>
</dbReference>
<reference evidence="6 7" key="1">
    <citation type="submission" date="2015-02" db="EMBL/GenBank/DDBJ databases">
        <title>Nostoc linckia genome annotation.</title>
        <authorList>
            <person name="Zhou Z."/>
        </authorList>
    </citation>
    <scope>NUCLEOTIDE SEQUENCE [LARGE SCALE GENOMIC DNA]</scope>
    <source>
        <strain evidence="7">z8</strain>
    </source>
</reference>
<comment type="similarity">
    <text evidence="2">Belongs to the phycobiliprotein family.</text>
</comment>
<dbReference type="InterPro" id="IPR038719">
    <property type="entry name" value="Phycobilisome_asu/bsu_sf"/>
</dbReference>
<proteinExistence type="inferred from homology"/>
<dbReference type="RefSeq" id="WP_099070333.1">
    <property type="nucleotide sequence ID" value="NZ_LAHD01000062.1"/>
</dbReference>
<dbReference type="Proteomes" id="UP000222310">
    <property type="component" value="Unassembled WGS sequence"/>
</dbReference>
<dbReference type="InterPro" id="IPR012128">
    <property type="entry name" value="Phycobilisome_asu/bsu"/>
</dbReference>
<feature type="coiled-coil region" evidence="5">
    <location>
        <begin position="91"/>
        <end position="146"/>
    </location>
</feature>
<evidence type="ECO:0000256" key="3">
    <source>
        <dbReference type="ARBA" id="ARBA00022991"/>
    </source>
</evidence>
<keyword evidence="5" id="KW-0175">Coiled coil</keyword>
<evidence type="ECO:0000256" key="4">
    <source>
        <dbReference type="ARBA" id="ARBA00023307"/>
    </source>
</evidence>
<comment type="subcellular location">
    <subcellularLocation>
        <location evidence="1">Cellular thylakoid membrane</location>
        <topology evidence="1">Peripheral membrane protein</topology>
        <orientation evidence="1">Cytoplasmic side</orientation>
    </subcellularLocation>
</comment>
<dbReference type="GO" id="GO:0030089">
    <property type="term" value="C:phycobilisome"/>
    <property type="evidence" value="ECO:0007669"/>
    <property type="project" value="InterPro"/>
</dbReference>
<evidence type="ECO:0000313" key="6">
    <source>
        <dbReference type="EMBL" id="PHK01981.1"/>
    </source>
</evidence>
<dbReference type="Gene3D" id="1.10.490.20">
    <property type="entry name" value="Phycocyanins"/>
    <property type="match status" value="1"/>
</dbReference>
<evidence type="ECO:0000256" key="5">
    <source>
        <dbReference type="SAM" id="Coils"/>
    </source>
</evidence>
<evidence type="ECO:0000256" key="2">
    <source>
        <dbReference type="ARBA" id="ARBA00008182"/>
    </source>
</evidence>